<protein>
    <submittedName>
        <fullName evidence="1">TIGR02444 family protein</fullName>
    </submittedName>
</protein>
<evidence type="ECO:0000313" key="2">
    <source>
        <dbReference type="Proteomes" id="UP001239782"/>
    </source>
</evidence>
<dbReference type="RefSeq" id="WP_309201430.1">
    <property type="nucleotide sequence ID" value="NZ_CP133548.1"/>
</dbReference>
<sequence length="201" mass="22754">MSDTVFTTDSLWQFANDFYQKEGVEPLCLALQDEFHLNVNVSLFAIWYALTTRRILSKDDFRSLMSAIAVSDQKVVEFRSFRRKFLAQYNDTSASEFIALKQSFLSLELQLEKQVMADLVNFCRTSILPLAQSHFSIPSDDNHSRLAALKSADATTIHFLAGENLENYFAAAIEQIPPTLLTLHQQLLSRLTLQAIAQQAA</sequence>
<dbReference type="AlphaFoldDB" id="A0AA51RRN5"/>
<dbReference type="KEGG" id="plei:Q9312_13725"/>
<gene>
    <name evidence="1" type="ORF">Q9312_13725</name>
</gene>
<dbReference type="NCBIfam" id="TIGR02444">
    <property type="entry name" value="TIGR02444 family protein"/>
    <property type="match status" value="1"/>
</dbReference>
<dbReference type="Pfam" id="PF09523">
    <property type="entry name" value="DUF2390"/>
    <property type="match status" value="1"/>
</dbReference>
<organism evidence="1 2">
    <name type="scientific">Pleionea litopenaei</name>
    <dbReference type="NCBI Taxonomy" id="3070815"/>
    <lineage>
        <taxon>Bacteria</taxon>
        <taxon>Pseudomonadati</taxon>
        <taxon>Pseudomonadota</taxon>
        <taxon>Gammaproteobacteria</taxon>
        <taxon>Oceanospirillales</taxon>
        <taxon>Pleioneaceae</taxon>
        <taxon>Pleionea</taxon>
    </lineage>
</organism>
<dbReference type="InterPro" id="IPR012659">
    <property type="entry name" value="CHP02444"/>
</dbReference>
<name>A0AA51RRN5_9GAMM</name>
<accession>A0AA51RRN5</accession>
<proteinExistence type="predicted"/>
<dbReference type="Proteomes" id="UP001239782">
    <property type="component" value="Chromosome"/>
</dbReference>
<dbReference type="EMBL" id="CP133548">
    <property type="protein sequence ID" value="WMS86278.1"/>
    <property type="molecule type" value="Genomic_DNA"/>
</dbReference>
<evidence type="ECO:0000313" key="1">
    <source>
        <dbReference type="EMBL" id="WMS86278.1"/>
    </source>
</evidence>
<reference evidence="1 2" key="1">
    <citation type="submission" date="2023-08" db="EMBL/GenBank/DDBJ databases">
        <title>Pleionea litopenaei sp. nov., isolated from stomach of juvenile Litopenaeus vannamei.</title>
        <authorList>
            <person name="Rho A.M."/>
            <person name="Hwang C.Y."/>
        </authorList>
    </citation>
    <scope>NUCLEOTIDE SEQUENCE [LARGE SCALE GENOMIC DNA]</scope>
    <source>
        <strain evidence="1 2">HL-JVS1</strain>
    </source>
</reference>
<keyword evidence="2" id="KW-1185">Reference proteome</keyword>